<keyword evidence="3" id="KW-0217">Developmental protein</keyword>
<dbReference type="PROSITE" id="PS01209">
    <property type="entry name" value="LDLRA_1"/>
    <property type="match status" value="1"/>
</dbReference>
<dbReference type="PROSITE" id="PS51828">
    <property type="entry name" value="PTX_2"/>
    <property type="match status" value="1"/>
</dbReference>
<keyword evidence="12 15" id="KW-1015">Disulfide bond</keyword>
<dbReference type="InterPro" id="IPR011658">
    <property type="entry name" value="PA14_dom"/>
</dbReference>
<dbReference type="CDD" id="cd15137">
    <property type="entry name" value="7tmA_Relaxin_R"/>
    <property type="match status" value="1"/>
</dbReference>
<dbReference type="Gene3D" id="4.10.400.10">
    <property type="entry name" value="Low-density Lipoprotein Receptor"/>
    <property type="match status" value="2"/>
</dbReference>
<feature type="transmembrane region" description="Helical" evidence="17">
    <location>
        <begin position="3076"/>
        <end position="3096"/>
    </location>
</feature>
<feature type="domain" description="MAM" evidence="22">
    <location>
        <begin position="2007"/>
        <end position="2159"/>
    </location>
</feature>
<evidence type="ECO:0000256" key="8">
    <source>
        <dbReference type="ARBA" id="ARBA00022782"/>
    </source>
</evidence>
<evidence type="ECO:0000256" key="11">
    <source>
        <dbReference type="ARBA" id="ARBA00023136"/>
    </source>
</evidence>
<feature type="domain" description="MAM" evidence="22">
    <location>
        <begin position="228"/>
        <end position="386"/>
    </location>
</feature>
<evidence type="ECO:0000256" key="1">
    <source>
        <dbReference type="ARBA" id="ARBA00004370"/>
    </source>
</evidence>
<dbReference type="SMART" id="SM00365">
    <property type="entry name" value="LRR_SD22"/>
    <property type="match status" value="4"/>
</dbReference>
<feature type="domain" description="MAM" evidence="22">
    <location>
        <begin position="57"/>
        <end position="216"/>
    </location>
</feature>
<evidence type="ECO:0000256" key="5">
    <source>
        <dbReference type="ARBA" id="ARBA00022674"/>
    </source>
</evidence>
<feature type="domain" description="MAM" evidence="22">
    <location>
        <begin position="1842"/>
        <end position="2000"/>
    </location>
</feature>
<feature type="disulfide bond" evidence="15">
    <location>
        <begin position="1706"/>
        <end position="1718"/>
    </location>
</feature>
<proteinExistence type="inferred from homology"/>
<dbReference type="Pfam" id="PF00057">
    <property type="entry name" value="Ldl_recept_a"/>
    <property type="match status" value="2"/>
</dbReference>
<dbReference type="Pfam" id="PF13385">
    <property type="entry name" value="Laminin_G_3"/>
    <property type="match status" value="2"/>
</dbReference>
<dbReference type="InterPro" id="IPR000719">
    <property type="entry name" value="Prot_kinase_dom"/>
</dbReference>
<feature type="disulfide bond" evidence="15">
    <location>
        <begin position="1749"/>
        <end position="1767"/>
    </location>
</feature>
<evidence type="ECO:0000256" key="12">
    <source>
        <dbReference type="ARBA" id="ARBA00023157"/>
    </source>
</evidence>
<feature type="domain" description="C-type lectin" evidence="21">
    <location>
        <begin position="1054"/>
        <end position="1163"/>
    </location>
</feature>
<organism evidence="26 27">
    <name type="scientific">Pocillopora damicornis</name>
    <name type="common">Cauliflower coral</name>
    <name type="synonym">Millepora damicornis</name>
    <dbReference type="NCBI Taxonomy" id="46731"/>
    <lineage>
        <taxon>Eukaryota</taxon>
        <taxon>Metazoa</taxon>
        <taxon>Cnidaria</taxon>
        <taxon>Anthozoa</taxon>
        <taxon>Hexacorallia</taxon>
        <taxon>Scleractinia</taxon>
        <taxon>Astrocoeniina</taxon>
        <taxon>Pocilloporidae</taxon>
        <taxon>Pocillopora</taxon>
    </lineage>
</organism>
<dbReference type="FunFam" id="1.20.1070.10:FF:000393">
    <property type="entry name" value="Predicted protein"/>
    <property type="match status" value="1"/>
</dbReference>
<dbReference type="InterPro" id="IPR017452">
    <property type="entry name" value="GPCR_Rhodpsn_7TM"/>
</dbReference>
<evidence type="ECO:0000259" key="22">
    <source>
        <dbReference type="PROSITE" id="PS50060"/>
    </source>
</evidence>
<dbReference type="SUPFAM" id="SSF56112">
    <property type="entry name" value="Protein kinase-like (PK-like)"/>
    <property type="match status" value="1"/>
</dbReference>
<keyword evidence="10 17" id="KW-1133">Transmembrane helix</keyword>
<dbReference type="Gene3D" id="2.60.120.200">
    <property type="match status" value="9"/>
</dbReference>
<dbReference type="InterPro" id="IPR016187">
    <property type="entry name" value="CTDL_fold"/>
</dbReference>
<dbReference type="PANTHER" id="PTHR23282">
    <property type="entry name" value="APICAL ENDOSOMAL GLYCOPROTEIN PRECURSOR"/>
    <property type="match status" value="1"/>
</dbReference>
<feature type="transmembrane region" description="Helical" evidence="17">
    <location>
        <begin position="3296"/>
        <end position="3317"/>
    </location>
</feature>
<dbReference type="SUPFAM" id="SSF56988">
    <property type="entry name" value="Anthrax protective antigen"/>
    <property type="match status" value="1"/>
</dbReference>
<dbReference type="SMART" id="SM00231">
    <property type="entry name" value="FA58C"/>
    <property type="match status" value="1"/>
</dbReference>
<comment type="subcellular location">
    <subcellularLocation>
        <location evidence="1">Membrane</location>
    </subcellularLocation>
</comment>
<feature type="domain" description="G-protein coupled receptors family 1 profile" evidence="23">
    <location>
        <begin position="3086"/>
        <end position="3350"/>
    </location>
</feature>
<evidence type="ECO:0000259" key="20">
    <source>
        <dbReference type="PROSITE" id="PS50022"/>
    </source>
</evidence>
<dbReference type="FunFam" id="2.60.120.260:FF:000016">
    <property type="entry name" value="Contactin-associated protein-like 4 isoform 1"/>
    <property type="match status" value="1"/>
</dbReference>
<dbReference type="InterPro" id="IPR000421">
    <property type="entry name" value="FA58C"/>
</dbReference>
<keyword evidence="6 17" id="KW-0812">Transmembrane</keyword>
<dbReference type="PANTHER" id="PTHR23282:SF101">
    <property type="entry name" value="MAM DOMAIN-CONTAINING PROTEIN"/>
    <property type="match status" value="1"/>
</dbReference>
<dbReference type="SMART" id="SM00034">
    <property type="entry name" value="CLECT"/>
    <property type="match status" value="2"/>
</dbReference>
<dbReference type="SMART" id="SM00364">
    <property type="entry name" value="LRR_BAC"/>
    <property type="match status" value="5"/>
</dbReference>
<accession>A0A3M6V4Y5</accession>
<dbReference type="SMART" id="SM00369">
    <property type="entry name" value="LRR_TYP"/>
    <property type="match status" value="7"/>
</dbReference>
<dbReference type="InterPro" id="IPR001759">
    <property type="entry name" value="PTX_dom"/>
</dbReference>
<dbReference type="SUPFAM" id="SSF49785">
    <property type="entry name" value="Galactose-binding domain-like"/>
    <property type="match status" value="2"/>
</dbReference>
<feature type="domain" description="MAM" evidence="22">
    <location>
        <begin position="2531"/>
        <end position="2668"/>
    </location>
</feature>
<feature type="transmembrane region" description="Helical" evidence="17">
    <location>
        <begin position="3192"/>
        <end position="3218"/>
    </location>
</feature>
<dbReference type="SUPFAM" id="SSF57424">
    <property type="entry name" value="LDL receptor-like module"/>
    <property type="match status" value="2"/>
</dbReference>
<dbReference type="SUPFAM" id="SSF52058">
    <property type="entry name" value="L domain-like"/>
    <property type="match status" value="1"/>
</dbReference>
<dbReference type="GO" id="GO:0007399">
    <property type="term" value="P:nervous system development"/>
    <property type="evidence" value="ECO:0007669"/>
    <property type="project" value="UniProtKB-KW"/>
</dbReference>
<feature type="transmembrane region" description="Helical" evidence="17">
    <location>
        <begin position="3108"/>
        <end position="3128"/>
    </location>
</feature>
<feature type="domain" description="Protein kinase" evidence="19">
    <location>
        <begin position="3358"/>
        <end position="3652"/>
    </location>
</feature>
<dbReference type="InterPro" id="IPR000998">
    <property type="entry name" value="MAM_dom"/>
</dbReference>
<evidence type="ECO:0000313" key="26">
    <source>
        <dbReference type="EMBL" id="RMX61023.1"/>
    </source>
</evidence>
<sequence>MMFHKRNFNNWFRLHETAADCAYYKIIMFKFLQELSIWLLTHVFLATIGGSSQDFTGNCSFDQKTLCNWRNERGMDHFDWLLRQGATPSLDTGPSKDHSGNGSYIYIETSLPRRYHERAKLYSPWMRGNQRLTFFYSMYGSAVETLSVYVRDQAGKEFRVWSRHGGKLSSSWTEGCTTLNYTGSYQVIIEGMAGASFTADIAIDDISFSTNLTCVSPENIMPAGAFQVNCTFDEGFCGWRNLNFTGDQMDWVLRRHGTPSQGTGPTEDHTGGGKYIHIEASRPAKQHQFAELLSPFIWGPKCLHFFYHMYGLHMGRLDVLVRAAGQPQSYLTWQRTGNQGNQWRKAVVDIPNVDEFQVALRGVVGPSYQGDVAVDDVILTDGTCANRTETSGEQLGNCNFDSHFCFWKPDTKADFQWSIGRFTPSVNTGPRADHTSGFGKFLYIEASAPRSRGDTARLESPWMLGPQCMTFYYHMFGSTMSCVVIYVRNQNENRIKPVWLKSENKGDQWIREQISLNETGQYKVVIDGIRGRSYSGDAALDDLTFQRGTCFQRESNTFYVSSNKGRNFRIGLQPSDHSLYSEEFRFTLEKARGNVKEKPYFIYPAVLKEKSFITPKLDVVNYTSFPLDVVVLSSGTEINARKIYLIDRSPYSQMISLDNHRNDSCCGRKTVFSFYALNVSEPGGNITFGCEPGWHRAGTSCFLFYLSSTFKWSDARRLCHLSNADLAVAKDASTMDALANRRRELKFDTRGEIYLGLTGQFNWVWIDGQVVSNKHNLWGPREPSGDGKCGSFLNAIRWSSNWVGYGWRWNDQSCNSVKGYICEQPFDVPMPVAFFPLRGANGTVDLSPNGATEAKSYGITFAPGPFGNPNGSFFFSGMNDSFVHLENNGELDTRFSTSIFSWVYLQNSTGFIYKYETAYAFFTCSLKVFHQSLGVRVTYMDRKTLKAYFLYKRNILKLDKWNFIGTTYDYQTGIATIFVNNSVVTQRVLKVNMELSTASEVLIGGTNRWNRFFRGRISCLQVYNQALSIEQIVKVKTRCNKTAPFACGPNFFHFQGGCFSIHTQSALTWNFAQIECNRKGGTLAKVSREGLRSALSNKLEGMRPKPDNLHIGFLARDDWVWIDGNPLNASLWMPGYPSGYHGVQSCAVLSAISSRIRNESNPWWQVTLVKPLHVESVEITENIDCCPRDKGILNINVSTDETSLPSCTKSVSYGKSWDYKVRCSPPARGRYVTLKLIGNNVTLVLCQVVIRTIGEIHGVWRDAWYNVNYDTKKAPTMRENPAFRIKPQSQIILRDFDAPVNVAEKYIQRLTGYLQAPESGNYTFYVSCDDLCELWMHDVTEEGIESFDKKSERTVSKQPIITVERWTDHHQWDKYKDQQTSQPVYLEKCRIYQMEVFMSEIAGLDHVSLGMRRPNGEYERPIPGRRLFWTKPGTRRLELTLDNHETSISGFVGSELRISGFFQFCCDGLYCPNCPLQLDISTLGQNITVNPAVSLSCVNTSFTAVFDTIKQPGNFTVEVASSFPSNQENIANLRVLGHLHLQAVVVEDCYFQSGYCGWAYPEDMSRKWKLSGDNTFINYPGTFAYVDSSYKARMESPILPWKPFHRSVGLCLRFKYLLPAKSKPTLKVYLRDPNKRNVVLMWHMTGNHGEKWLPAQVAWPGAKGIQVIFEGEGVLENKINVAIDDIIITTENCSLRPFFAQPGFKCSDDQFTCKNGACVKKNLLCDGDFACKDHSDEENCECPSSKFACQGGGCLLATAVCDGNEDCAEGDDEKNCRNPCPSSHQCLDGSCISWSDTCSQTPFCKDGTNTPSVCGSGRCTLNDLACTSKNTTAQKRCRSFRGICNFQTGRCGLKPDKNATFQWTVGSGQTLTERTGPSYDHTSFSEDGSYIYIEASRRNFGDEARLLSDWMEPNETVCVKFWFHMHGPDIGNLSIYLKTNQSETLVWMVSGDQGNRWRFGQTSLNSTHWSKIVLEGTVGTGSKGDIAVDDFSVLDGACEKILKQTSPDCYFEGSMCDWHVHDGWVLNTHVAGMGKRVGYASLPARVSELFSFLSSPIINTNAYEWKCLRFWYLIADIAHVQVQLWSRRSLTVILSNAKKNKTQLLFHAEEATNAWKYVQLPIPINSIQIQILFIGIKRFSPGPFLAIDDVSFTKEPCKLIPWSSDCQKPLGMENGAISDLQISASSQWDAHHAPPQGRLHFKRSGVKQGSWSARVNDGDQWLQVDLGSQYTKVTGVATQGRNGHPQWVKKYKLQYSEDGVSFQYYKEPADTEEKVFDGNTNMDSVVFHQVDPPIIARVIRFRPIAWKGHISMRVELYGCKADSSCDISQDWCGWKSIHGWKRLKHNELDHVYQDKGGDTNNNEQGGVADSDDSTGFGLFDPENYEIQLPDFDLGYVSFSGISPLLRGFTLCFWIKTTHDGFFIEYKVPREQGESLQLGCYVGNENIKLQLKNTRSKISTGVADDMWHHVCVLLNNHVGLMEVFKDGERKYSSFGFQFFFQIEGGGTMTIGFRNSSENASIALGALSGFNLWGHAMPVEEILRMSFGCSSEEGGRLLVDTNVTNFNQSATLVSPLYNRSRDWYSDCLKFRYMLRGPGKKTLSIYWKTKTYREIPIWISNRNTGRNWLYGQVPLNSLSEFQVSIQGKTETREDLIALTGLYIEEGNRCEEKPWLAKSACSETLTNKSGYFFSPSYPGHSPYDILCSWVITVPPRHIINLQFQEFRLRDHPTCDKCFVEVFDGSERTSLGKFCGYLFPPNFLSSSNRLTVLLSCQGNLPLARFKALYHSVSANDNDGLSCSRQQGCPSSCKCEDFSYDKDKRIQVTGVDLLSVPRNLPSNTGAVFFKNNRISQLQEKAFSDLKKLEYIDISFNILLRLSENCFQNVSSVKTMRLNSNFLRSLPDGVFHGIPNLLVLDLGKNLLRKPMKRMLDGLSSIEVLGLRSNQIERMEYGVFENKSNMTHLYLQNNKLTTLPEGLFEDLSKLKVLDLSGNKLTTVTKGTFKGLKSLEHLYLDNNKLSDVPSDAFSELENLEYLKLDRFILCCYAKKSIAGVDCNSPVDEFSSCDDLMKNKPVQVCIWILGMLAFLGNLLVIIWRIVDKEENRVQSCLLTNLAAADLLMGVYLLTIAIMDLRWQGEYFKHDIEWRSGMGCQMVGALSMLSSEVSVLILTIITIDRLICIVFPFKFKRLTYKTALLSCMGVWIFGIIISVIPITGINYFYDESGDFGFYSRSAVCLPLQLSEGTPAGWEYSVTIFVCLNFISFTFILVAYTAMFWTVKRAARAARSTNFKKESAMAKRLVFIVMTDFCCWMPIIIINVLSLTGNFEDPNKIAYVWIAVFVLPLNSSLNPILYTFSTQRTKRSLTKRRKNVTGMVMKTLNYRMPGRKQTVDWLKTSDDATLVTSVIAYSSPLPSQMTEKHERDHCKHTVHAKLKLIEEVDILQDDTVGKPATGYAVAWSEEGDILNMVLLKYFAKEHKQDWIREVDVAKRLLICYDFVSSSTLQDFLCDKGTVLNFDAVCAIACDIISAIERLQELGIVHNNVTTSNILISHCLRLPPVRAVLGGLSRASKENEPGSFANWGADEQSDHGKDIEQFGQLIATLLGHCHGSSEYIQLHEIMNLCFEETAENRPKASYIREVLEELRYCVGVWDTCL</sequence>
<feature type="transmembrane region" description="Helical" evidence="17">
    <location>
        <begin position="3329"/>
        <end position="3352"/>
    </location>
</feature>
<dbReference type="PROSITE" id="PS01286">
    <property type="entry name" value="FA58C_2"/>
    <property type="match status" value="1"/>
</dbReference>
<dbReference type="CDD" id="cd00112">
    <property type="entry name" value="LDLa"/>
    <property type="match status" value="2"/>
</dbReference>
<dbReference type="InterPro" id="IPR036055">
    <property type="entry name" value="LDL_receptor-like_sf"/>
</dbReference>
<feature type="domain" description="F5/8 type C" evidence="20">
    <location>
        <begin position="2166"/>
        <end position="2319"/>
    </location>
</feature>
<evidence type="ECO:0000259" key="21">
    <source>
        <dbReference type="PROSITE" id="PS50041"/>
    </source>
</evidence>
<dbReference type="SUPFAM" id="SSF49854">
    <property type="entry name" value="Spermadhesin, CUB domain"/>
    <property type="match status" value="1"/>
</dbReference>
<dbReference type="InterPro" id="IPR037524">
    <property type="entry name" value="PA14/GLEYA"/>
</dbReference>
<protein>
    <submittedName>
        <fullName evidence="26">Uncharacterized protein</fullName>
    </submittedName>
</protein>
<dbReference type="Gene3D" id="3.10.100.10">
    <property type="entry name" value="Mannose-Binding Protein A, subunit A"/>
    <property type="match status" value="2"/>
</dbReference>
<dbReference type="InterPro" id="IPR013320">
    <property type="entry name" value="ConA-like_dom_sf"/>
</dbReference>
<dbReference type="PROSITE" id="PS01180">
    <property type="entry name" value="CUB"/>
    <property type="match status" value="1"/>
</dbReference>
<dbReference type="PROSITE" id="PS50262">
    <property type="entry name" value="G_PROTEIN_RECEP_F1_2"/>
    <property type="match status" value="1"/>
</dbReference>
<dbReference type="SMART" id="SM01381">
    <property type="entry name" value="7TM_GPCR_Srsx"/>
    <property type="match status" value="1"/>
</dbReference>
<feature type="domain" description="Pentraxin (PTX)" evidence="25">
    <location>
        <begin position="2381"/>
        <end position="2576"/>
    </location>
</feature>
<dbReference type="FunFam" id="3.80.10.10:FF:001164">
    <property type="entry name" value="GH01279p"/>
    <property type="match status" value="1"/>
</dbReference>
<dbReference type="PROSITE" id="PS50011">
    <property type="entry name" value="PROTEIN_KINASE_DOM"/>
    <property type="match status" value="1"/>
</dbReference>
<evidence type="ECO:0000256" key="14">
    <source>
        <dbReference type="PROSITE-ProRule" id="PRU00059"/>
    </source>
</evidence>
<feature type="disulfide bond" evidence="16">
    <location>
        <begin position="2411"/>
        <end position="2470"/>
    </location>
</feature>
<dbReference type="Gene3D" id="1.20.1070.10">
    <property type="entry name" value="Rhodopsin 7-helix transmembrane proteins"/>
    <property type="match status" value="1"/>
</dbReference>
<feature type="disulfide bond" evidence="15">
    <location>
        <begin position="1725"/>
        <end position="1740"/>
    </location>
</feature>
<evidence type="ECO:0000259" key="23">
    <source>
        <dbReference type="PROSITE" id="PS50262"/>
    </source>
</evidence>
<keyword evidence="11 17" id="KW-0472">Membrane</keyword>
<dbReference type="CDD" id="cd00041">
    <property type="entry name" value="CUB"/>
    <property type="match status" value="1"/>
</dbReference>
<dbReference type="PROSITE" id="PS50022">
    <property type="entry name" value="FA58C_3"/>
    <property type="match status" value="1"/>
</dbReference>
<dbReference type="PROSITE" id="PS51450">
    <property type="entry name" value="LRR"/>
    <property type="match status" value="2"/>
</dbReference>
<feature type="disulfide bond" evidence="15">
    <location>
        <begin position="1761"/>
        <end position="1776"/>
    </location>
</feature>
<dbReference type="Gene3D" id="2.60.120.290">
    <property type="entry name" value="Spermadhesin, CUB domain"/>
    <property type="match status" value="1"/>
</dbReference>
<dbReference type="GO" id="GO:0004930">
    <property type="term" value="F:G protein-coupled receptor activity"/>
    <property type="evidence" value="ECO:0007669"/>
    <property type="project" value="InterPro"/>
</dbReference>
<gene>
    <name evidence="26" type="ORF">pdam_00007577</name>
</gene>
<keyword evidence="8" id="KW-0221">Differentiation</keyword>
<evidence type="ECO:0000313" key="27">
    <source>
        <dbReference type="Proteomes" id="UP000275408"/>
    </source>
</evidence>
<feature type="domain" description="MAM" evidence="22">
    <location>
        <begin position="396"/>
        <end position="552"/>
    </location>
</feature>
<dbReference type="InterPro" id="IPR016186">
    <property type="entry name" value="C-type_lectin-like/link_sf"/>
</dbReference>
<dbReference type="InterPro" id="IPR032675">
    <property type="entry name" value="LRR_dom_sf"/>
</dbReference>
<dbReference type="PROSITE" id="PS50068">
    <property type="entry name" value="LDLRA_2"/>
    <property type="match status" value="2"/>
</dbReference>
<feature type="domain" description="C-type lectin" evidence="21">
    <location>
        <begin position="697"/>
        <end position="823"/>
    </location>
</feature>
<dbReference type="PROSITE" id="PS50060">
    <property type="entry name" value="MAM_2"/>
    <property type="match status" value="7"/>
</dbReference>
<reference evidence="26 27" key="1">
    <citation type="journal article" date="2018" name="Sci. Rep.">
        <title>Comparative analysis of the Pocillopora damicornis genome highlights role of immune system in coral evolution.</title>
        <authorList>
            <person name="Cunning R."/>
            <person name="Bay R.A."/>
            <person name="Gillette P."/>
            <person name="Baker A.C."/>
            <person name="Traylor-Knowles N."/>
        </authorList>
    </citation>
    <scope>NUCLEOTIDE SEQUENCE [LARGE SCALE GENOMIC DNA]</scope>
    <source>
        <strain evidence="26">RSMAS</strain>
        <tissue evidence="26">Whole animal</tissue>
    </source>
</reference>
<evidence type="ECO:0000256" key="6">
    <source>
        <dbReference type="ARBA" id="ARBA00022692"/>
    </source>
</evidence>
<keyword evidence="7" id="KW-0677">Repeat</keyword>
<comment type="similarity">
    <text evidence="2">Belongs to the neuropilin family.</text>
</comment>
<evidence type="ECO:0000256" key="13">
    <source>
        <dbReference type="ARBA" id="ARBA00023170"/>
    </source>
</evidence>
<evidence type="ECO:0000256" key="9">
    <source>
        <dbReference type="ARBA" id="ARBA00022902"/>
    </source>
</evidence>
<dbReference type="InterPro" id="IPR000859">
    <property type="entry name" value="CUB_dom"/>
</dbReference>
<dbReference type="CDD" id="cd00057">
    <property type="entry name" value="FA58C"/>
    <property type="match status" value="1"/>
</dbReference>
<dbReference type="Pfam" id="PF00754">
    <property type="entry name" value="F5_F8_type_C"/>
    <property type="match status" value="1"/>
</dbReference>
<feature type="transmembrane region" description="Helical" evidence="17">
    <location>
        <begin position="3248"/>
        <end position="3275"/>
    </location>
</feature>
<dbReference type="GO" id="GO:0016020">
    <property type="term" value="C:membrane"/>
    <property type="evidence" value="ECO:0007669"/>
    <property type="project" value="UniProtKB-SubCell"/>
</dbReference>
<dbReference type="InterPro" id="IPR003591">
    <property type="entry name" value="Leu-rich_rpt_typical-subtyp"/>
</dbReference>
<dbReference type="SMART" id="SM00042">
    <property type="entry name" value="CUB"/>
    <property type="match status" value="1"/>
</dbReference>
<dbReference type="FunFam" id="2.60.120.290:FF:000005">
    <property type="entry name" value="Procollagen C-endopeptidase enhancer 1"/>
    <property type="match status" value="1"/>
</dbReference>
<dbReference type="GO" id="GO:0008201">
    <property type="term" value="F:heparin binding"/>
    <property type="evidence" value="ECO:0007669"/>
    <property type="project" value="UniProtKB-KW"/>
</dbReference>
<dbReference type="Pfam" id="PF07691">
    <property type="entry name" value="PA14"/>
    <property type="match status" value="1"/>
</dbReference>
<dbReference type="InterPro" id="IPR008979">
    <property type="entry name" value="Galactose-bd-like_sf"/>
</dbReference>
<feature type="disulfide bond" evidence="15">
    <location>
        <begin position="1742"/>
        <end position="1754"/>
    </location>
</feature>
<dbReference type="InterPro" id="IPR051560">
    <property type="entry name" value="MAM_domain-containing"/>
</dbReference>
<dbReference type="SMART" id="SM00192">
    <property type="entry name" value="LDLa"/>
    <property type="match status" value="2"/>
</dbReference>
<dbReference type="CDD" id="cd00037">
    <property type="entry name" value="CLECT"/>
    <property type="match status" value="2"/>
</dbReference>
<comment type="caution">
    <text evidence="14">Lacks conserved residue(s) required for the propagation of feature annotation.</text>
</comment>
<dbReference type="Pfam" id="PF00059">
    <property type="entry name" value="Lectin_C"/>
    <property type="match status" value="2"/>
</dbReference>
<dbReference type="Gene3D" id="2.60.120.1560">
    <property type="match status" value="1"/>
</dbReference>
<dbReference type="EMBL" id="RCHS01000085">
    <property type="protein sequence ID" value="RMX61023.1"/>
    <property type="molecule type" value="Genomic_DNA"/>
</dbReference>
<keyword evidence="27" id="KW-1185">Reference proteome</keyword>
<evidence type="ECO:0000256" key="2">
    <source>
        <dbReference type="ARBA" id="ARBA00006078"/>
    </source>
</evidence>
<evidence type="ECO:0000256" key="7">
    <source>
        <dbReference type="ARBA" id="ARBA00022737"/>
    </source>
</evidence>
<evidence type="ECO:0000259" key="24">
    <source>
        <dbReference type="PROSITE" id="PS51820"/>
    </source>
</evidence>
<dbReference type="Gene3D" id="3.80.10.10">
    <property type="entry name" value="Ribonuclease Inhibitor"/>
    <property type="match status" value="2"/>
</dbReference>
<dbReference type="PROSITE" id="PS50041">
    <property type="entry name" value="C_TYPE_LECTIN_2"/>
    <property type="match status" value="2"/>
</dbReference>
<dbReference type="Pfam" id="PF00431">
    <property type="entry name" value="CUB"/>
    <property type="match status" value="1"/>
</dbReference>
<evidence type="ECO:0000256" key="4">
    <source>
        <dbReference type="ARBA" id="ARBA00022614"/>
    </source>
</evidence>
<dbReference type="Gene3D" id="2.60.120.260">
    <property type="entry name" value="Galactose-binding domain-like"/>
    <property type="match status" value="1"/>
</dbReference>
<dbReference type="GO" id="GO:0004672">
    <property type="term" value="F:protein kinase activity"/>
    <property type="evidence" value="ECO:0007669"/>
    <property type="project" value="InterPro"/>
</dbReference>
<dbReference type="InterPro" id="IPR001304">
    <property type="entry name" value="C-type_lectin-like"/>
</dbReference>
<dbReference type="InterPro" id="IPR000276">
    <property type="entry name" value="GPCR_Rhodpsn"/>
</dbReference>
<keyword evidence="9" id="KW-0524">Neurogenesis</keyword>
<feature type="domain" description="PA14" evidence="24">
    <location>
        <begin position="1254"/>
        <end position="1425"/>
    </location>
</feature>
<keyword evidence="5" id="KW-0358">Heparin-binding</keyword>
<dbReference type="Gene3D" id="1.10.510.10">
    <property type="entry name" value="Transferase(Phosphotransferase) domain 1"/>
    <property type="match status" value="1"/>
</dbReference>
<dbReference type="Pfam" id="PF00001">
    <property type="entry name" value="7tm_1"/>
    <property type="match status" value="1"/>
</dbReference>
<dbReference type="SUPFAM" id="SSF49899">
    <property type="entry name" value="Concanavalin A-like lectins/glucanases"/>
    <property type="match status" value="9"/>
</dbReference>
<feature type="domain" description="MAM" evidence="22">
    <location>
        <begin position="1547"/>
        <end position="1695"/>
    </location>
</feature>
<evidence type="ECO:0000259" key="19">
    <source>
        <dbReference type="PROSITE" id="PS50011"/>
    </source>
</evidence>
<dbReference type="Pfam" id="PF13855">
    <property type="entry name" value="LRR_8"/>
    <property type="match status" value="2"/>
</dbReference>
<feature type="domain" description="CUB" evidence="18">
    <location>
        <begin position="2677"/>
        <end position="2787"/>
    </location>
</feature>
<evidence type="ECO:0000259" key="25">
    <source>
        <dbReference type="PROSITE" id="PS51828"/>
    </source>
</evidence>
<evidence type="ECO:0000256" key="10">
    <source>
        <dbReference type="ARBA" id="ARBA00022989"/>
    </source>
</evidence>
<dbReference type="InterPro" id="IPR035914">
    <property type="entry name" value="Sperma_CUB_dom_sf"/>
</dbReference>
<evidence type="ECO:0000256" key="3">
    <source>
        <dbReference type="ARBA" id="ARBA00022473"/>
    </source>
</evidence>
<dbReference type="GO" id="GO:0030154">
    <property type="term" value="P:cell differentiation"/>
    <property type="evidence" value="ECO:0007669"/>
    <property type="project" value="UniProtKB-KW"/>
</dbReference>
<dbReference type="InterPro" id="IPR023415">
    <property type="entry name" value="LDLR_class-A_CS"/>
</dbReference>
<dbReference type="SUPFAM" id="SSF81321">
    <property type="entry name" value="Family A G protein-coupled receptor-like"/>
    <property type="match status" value="1"/>
</dbReference>
<dbReference type="CDD" id="cd06263">
    <property type="entry name" value="MAM"/>
    <property type="match status" value="5"/>
</dbReference>
<evidence type="ECO:0000256" key="15">
    <source>
        <dbReference type="PROSITE-ProRule" id="PRU00124"/>
    </source>
</evidence>
<dbReference type="InterPro" id="IPR001611">
    <property type="entry name" value="Leu-rich_rpt"/>
</dbReference>
<dbReference type="SMART" id="SM00137">
    <property type="entry name" value="MAM"/>
    <property type="match status" value="5"/>
</dbReference>
<evidence type="ECO:0000259" key="18">
    <source>
        <dbReference type="PROSITE" id="PS01180"/>
    </source>
</evidence>
<dbReference type="GO" id="GO:0005524">
    <property type="term" value="F:ATP binding"/>
    <property type="evidence" value="ECO:0007669"/>
    <property type="project" value="InterPro"/>
</dbReference>
<evidence type="ECO:0000256" key="16">
    <source>
        <dbReference type="PROSITE-ProRule" id="PRU01172"/>
    </source>
</evidence>
<keyword evidence="4" id="KW-0433">Leucine-rich repeat</keyword>
<dbReference type="OrthoDB" id="10020495at2759"/>
<evidence type="ECO:0000256" key="17">
    <source>
        <dbReference type="SAM" id="Phobius"/>
    </source>
</evidence>
<keyword evidence="13" id="KW-0675">Receptor</keyword>
<dbReference type="Pfam" id="PF22633">
    <property type="entry name" value="F5_F8_type_C_2"/>
    <property type="match status" value="1"/>
</dbReference>
<dbReference type="InterPro" id="IPR002172">
    <property type="entry name" value="LDrepeatLR_classA_rpt"/>
</dbReference>
<feature type="disulfide bond" evidence="15">
    <location>
        <begin position="1713"/>
        <end position="1731"/>
    </location>
</feature>
<dbReference type="InterPro" id="IPR011009">
    <property type="entry name" value="Kinase-like_dom_sf"/>
</dbReference>
<dbReference type="STRING" id="46731.A0A3M6V4Y5"/>
<dbReference type="Pfam" id="PF00629">
    <property type="entry name" value="MAM"/>
    <property type="match status" value="7"/>
</dbReference>
<dbReference type="Proteomes" id="UP000275408">
    <property type="component" value="Unassembled WGS sequence"/>
</dbReference>
<dbReference type="PROSITE" id="PS00740">
    <property type="entry name" value="MAM_1"/>
    <property type="match status" value="1"/>
</dbReference>
<dbReference type="SUPFAM" id="SSF56436">
    <property type="entry name" value="C-type lectin-like"/>
    <property type="match status" value="2"/>
</dbReference>
<comment type="caution">
    <text evidence="26">The sequence shown here is derived from an EMBL/GenBank/DDBJ whole genome shotgun (WGS) entry which is preliminary data.</text>
</comment>
<dbReference type="PRINTS" id="PR00237">
    <property type="entry name" value="GPCRRHODOPSN"/>
</dbReference>
<dbReference type="PROSITE" id="PS51820">
    <property type="entry name" value="PA14"/>
    <property type="match status" value="1"/>
</dbReference>
<name>A0A3M6V4Y5_POCDA</name>